<name>A0A811KTN7_9BILA</name>
<dbReference type="InterPro" id="IPR036570">
    <property type="entry name" value="HORMA_dom_sf"/>
</dbReference>
<dbReference type="Proteomes" id="UP000614601">
    <property type="component" value="Unassembled WGS sequence"/>
</dbReference>
<protein>
    <recommendedName>
        <fullName evidence="2">HORMA domain-containing protein</fullName>
    </recommendedName>
</protein>
<dbReference type="PROSITE" id="PS50815">
    <property type="entry name" value="HORMA"/>
    <property type="match status" value="1"/>
</dbReference>
<dbReference type="InterPro" id="IPR003511">
    <property type="entry name" value="HORMA_dom"/>
</dbReference>
<comment type="caution">
    <text evidence="3">The sequence shown here is derived from an EMBL/GenBank/DDBJ whole genome shotgun (WGS) entry which is preliminary data.</text>
</comment>
<evidence type="ECO:0000259" key="2">
    <source>
        <dbReference type="PROSITE" id="PS50815"/>
    </source>
</evidence>
<sequence>MMEFIDWEEEGINENFVGELDGWKKFFCQGTGIEMEENKLNVIGRMVGLLVNFYLSARQIVPSDVFQFGRYPNKVTFSMISAKNSAKLNNEKNTEIQSGIKEVVDLIKSGDLETFQLVMVKFKDVSKPKRKVLEELGFSLNTTHDDTLMLSIGDFTYDVQFAKTSLDELIQSYFVLLCKFYGYISALQPLPKDTVVQGHITLHKEKAIEQPQLGRFQHEDVEFDYAGLEDEVLDEICLTRRRQHEKRLGAVSIFRHKRCNKKQVIAGAKDYLNDLVEEEKAQNPEKYEAEKDSDNRRSGTDSDSHDEAESRRTVEPMDTSLPETTEIPVEDAHINHVEREPMPQIETLPAGKKQKLDDLVNIKKLLSKEERKGVIFERKKRGRKAKK</sequence>
<proteinExistence type="predicted"/>
<evidence type="ECO:0000313" key="4">
    <source>
        <dbReference type="Proteomes" id="UP000614601"/>
    </source>
</evidence>
<dbReference type="AlphaFoldDB" id="A0A811KTN7"/>
<feature type="domain" description="HORMA" evidence="2">
    <location>
        <begin position="37"/>
        <end position="250"/>
    </location>
</feature>
<organism evidence="3 4">
    <name type="scientific">Bursaphelenchus okinawaensis</name>
    <dbReference type="NCBI Taxonomy" id="465554"/>
    <lineage>
        <taxon>Eukaryota</taxon>
        <taxon>Metazoa</taxon>
        <taxon>Ecdysozoa</taxon>
        <taxon>Nematoda</taxon>
        <taxon>Chromadorea</taxon>
        <taxon>Rhabditida</taxon>
        <taxon>Tylenchina</taxon>
        <taxon>Tylenchomorpha</taxon>
        <taxon>Aphelenchoidea</taxon>
        <taxon>Aphelenchoididae</taxon>
        <taxon>Bursaphelenchus</taxon>
    </lineage>
</organism>
<accession>A0A811KTN7</accession>
<feature type="compositionally biased region" description="Basic and acidic residues" evidence="1">
    <location>
        <begin position="330"/>
        <end position="341"/>
    </location>
</feature>
<evidence type="ECO:0000313" key="3">
    <source>
        <dbReference type="EMBL" id="CAD5218382.1"/>
    </source>
</evidence>
<dbReference type="EMBL" id="CAJFCW020000004">
    <property type="protein sequence ID" value="CAG9110260.1"/>
    <property type="molecule type" value="Genomic_DNA"/>
</dbReference>
<reference evidence="3" key="1">
    <citation type="submission" date="2020-09" db="EMBL/GenBank/DDBJ databases">
        <authorList>
            <person name="Kikuchi T."/>
        </authorList>
    </citation>
    <scope>NUCLEOTIDE SEQUENCE</scope>
    <source>
        <strain evidence="3">SH1</strain>
    </source>
</reference>
<dbReference type="Gene3D" id="3.30.900.10">
    <property type="entry name" value="HORMA domain"/>
    <property type="match status" value="1"/>
</dbReference>
<dbReference type="Proteomes" id="UP000783686">
    <property type="component" value="Unassembled WGS sequence"/>
</dbReference>
<evidence type="ECO:0000256" key="1">
    <source>
        <dbReference type="SAM" id="MobiDB-lite"/>
    </source>
</evidence>
<dbReference type="Pfam" id="PF02301">
    <property type="entry name" value="HORMA"/>
    <property type="match status" value="1"/>
</dbReference>
<dbReference type="EMBL" id="CAJFDH010000004">
    <property type="protein sequence ID" value="CAD5218382.1"/>
    <property type="molecule type" value="Genomic_DNA"/>
</dbReference>
<feature type="compositionally biased region" description="Basic and acidic residues" evidence="1">
    <location>
        <begin position="279"/>
        <end position="315"/>
    </location>
</feature>
<keyword evidence="4" id="KW-1185">Reference proteome</keyword>
<feature type="region of interest" description="Disordered" evidence="1">
    <location>
        <begin position="279"/>
        <end position="350"/>
    </location>
</feature>
<dbReference type="OrthoDB" id="10505322at2759"/>
<gene>
    <name evidence="3" type="ORF">BOKJ2_LOCUS7592</name>
</gene>